<dbReference type="AlphaFoldDB" id="W2RTY2"/>
<accession>W2RTY2</accession>
<evidence type="ECO:0008006" key="4">
    <source>
        <dbReference type="Google" id="ProtNLM"/>
    </source>
</evidence>
<dbReference type="SUPFAM" id="SSF55729">
    <property type="entry name" value="Acyl-CoA N-acyltransferases (Nat)"/>
    <property type="match status" value="1"/>
</dbReference>
<feature type="compositionally biased region" description="Acidic residues" evidence="1">
    <location>
        <begin position="258"/>
        <end position="271"/>
    </location>
</feature>
<name>W2RTY2_CYPE1</name>
<evidence type="ECO:0000256" key="1">
    <source>
        <dbReference type="SAM" id="MobiDB-lite"/>
    </source>
</evidence>
<evidence type="ECO:0000313" key="3">
    <source>
        <dbReference type="Proteomes" id="UP000030752"/>
    </source>
</evidence>
<feature type="region of interest" description="Disordered" evidence="1">
    <location>
        <begin position="156"/>
        <end position="176"/>
    </location>
</feature>
<dbReference type="GeneID" id="19972790"/>
<dbReference type="RefSeq" id="XP_008718013.1">
    <property type="nucleotide sequence ID" value="XM_008719791.1"/>
</dbReference>
<dbReference type="Proteomes" id="UP000030752">
    <property type="component" value="Unassembled WGS sequence"/>
</dbReference>
<feature type="compositionally biased region" description="Acidic residues" evidence="1">
    <location>
        <begin position="225"/>
        <end position="235"/>
    </location>
</feature>
<dbReference type="STRING" id="1220924.W2RTY2"/>
<organism evidence="2 3">
    <name type="scientific">Cyphellophora europaea (strain CBS 101466)</name>
    <name type="common">Phialophora europaea</name>
    <dbReference type="NCBI Taxonomy" id="1220924"/>
    <lineage>
        <taxon>Eukaryota</taxon>
        <taxon>Fungi</taxon>
        <taxon>Dikarya</taxon>
        <taxon>Ascomycota</taxon>
        <taxon>Pezizomycotina</taxon>
        <taxon>Eurotiomycetes</taxon>
        <taxon>Chaetothyriomycetidae</taxon>
        <taxon>Chaetothyriales</taxon>
        <taxon>Cyphellophoraceae</taxon>
        <taxon>Cyphellophora</taxon>
    </lineage>
</organism>
<gene>
    <name evidence="2" type="ORF">HMPREF1541_05451</name>
</gene>
<dbReference type="Gene3D" id="3.40.630.30">
    <property type="match status" value="1"/>
</dbReference>
<feature type="region of interest" description="Disordered" evidence="1">
    <location>
        <begin position="1"/>
        <end position="72"/>
    </location>
</feature>
<dbReference type="HOGENOM" id="CLU_783072_0_0_1"/>
<feature type="compositionally biased region" description="Low complexity" evidence="1">
    <location>
        <begin position="42"/>
        <end position="54"/>
    </location>
</feature>
<protein>
    <recommendedName>
        <fullName evidence="4">N-acetyltransferase domain-containing protein</fullName>
    </recommendedName>
</protein>
<sequence>MARPSSSSSLSDTTRSSSRDSARSSCAATASFSSPQPPSPPSQQQQQQQQQQPPTICYRIRKATPDDIPYLPDVERSAGEVFRSIEGLESLADDDPMPEEVLRCYAEAGWVWVATVAWDDRRNGGKNEEEEENESVQEVVGFLACFPIVSQRRQAQVQPQQLPTPQRPEAEGTESETQAYLHIAELSVHASHQKRGLGGRLLDTMFVEVAEGPVVSCATIAVGGGEEEQGDDEEALSQRQGQACDAEHGGEGARGLGSDEDGGEDEAETEGETLGTQRGWRARRRVKARIRGYSLTTYRHLSFNRPFYERIGFREVSVGDIEGVVGARGRELWEQEQRSIVLRETRCWMVRALS</sequence>
<dbReference type="OrthoDB" id="2744543at2759"/>
<feature type="region of interest" description="Disordered" evidence="1">
    <location>
        <begin position="224"/>
        <end position="278"/>
    </location>
</feature>
<feature type="compositionally biased region" description="Low complexity" evidence="1">
    <location>
        <begin position="1"/>
        <end position="16"/>
    </location>
</feature>
<dbReference type="InterPro" id="IPR016181">
    <property type="entry name" value="Acyl_CoA_acyltransferase"/>
</dbReference>
<dbReference type="InParanoid" id="W2RTY2"/>
<evidence type="ECO:0000313" key="2">
    <source>
        <dbReference type="EMBL" id="ETN39228.1"/>
    </source>
</evidence>
<feature type="compositionally biased region" description="Low complexity" evidence="1">
    <location>
        <begin position="23"/>
        <end position="34"/>
    </location>
</feature>
<reference evidence="2 3" key="1">
    <citation type="submission" date="2013-03" db="EMBL/GenBank/DDBJ databases">
        <title>The Genome Sequence of Phialophora europaea CBS 101466.</title>
        <authorList>
            <consortium name="The Broad Institute Genomics Platform"/>
            <person name="Cuomo C."/>
            <person name="de Hoog S."/>
            <person name="Gorbushina A."/>
            <person name="Walker B."/>
            <person name="Young S.K."/>
            <person name="Zeng Q."/>
            <person name="Gargeya S."/>
            <person name="Fitzgerald M."/>
            <person name="Haas B."/>
            <person name="Abouelleil A."/>
            <person name="Allen A.W."/>
            <person name="Alvarado L."/>
            <person name="Arachchi H.M."/>
            <person name="Berlin A.M."/>
            <person name="Chapman S.B."/>
            <person name="Gainer-Dewar J."/>
            <person name="Goldberg J."/>
            <person name="Griggs A."/>
            <person name="Gujja S."/>
            <person name="Hansen M."/>
            <person name="Howarth C."/>
            <person name="Imamovic A."/>
            <person name="Ireland A."/>
            <person name="Larimer J."/>
            <person name="McCowan C."/>
            <person name="Murphy C."/>
            <person name="Pearson M."/>
            <person name="Poon T.W."/>
            <person name="Priest M."/>
            <person name="Roberts A."/>
            <person name="Saif S."/>
            <person name="Shea T."/>
            <person name="Sisk P."/>
            <person name="Sykes S."/>
            <person name="Wortman J."/>
            <person name="Nusbaum C."/>
            <person name="Birren B."/>
        </authorList>
    </citation>
    <scope>NUCLEOTIDE SEQUENCE [LARGE SCALE GENOMIC DNA]</scope>
    <source>
        <strain evidence="2 3">CBS 101466</strain>
    </source>
</reference>
<dbReference type="VEuPathDB" id="FungiDB:HMPREF1541_05451"/>
<keyword evidence="3" id="KW-1185">Reference proteome</keyword>
<dbReference type="EMBL" id="KB822721">
    <property type="protein sequence ID" value="ETN39228.1"/>
    <property type="molecule type" value="Genomic_DNA"/>
</dbReference>
<proteinExistence type="predicted"/>